<dbReference type="Proteomes" id="UP001200537">
    <property type="component" value="Unassembled WGS sequence"/>
</dbReference>
<dbReference type="AlphaFoldDB" id="A0AAJ1BCB0"/>
<name>A0AAJ1BCB0_9ACTO</name>
<evidence type="ECO:0000313" key="3">
    <source>
        <dbReference type="EMBL" id="MCG4618207.1"/>
    </source>
</evidence>
<sequence>MTSTLRRGLTAGYVRRFSVALFAAGFFVACYLIFVCTRAGQATDTLAMFALSNLNSSFAPWDQALLREWYLFVLVPLIAAAVIVALVRRRFALGARMLVMVGAATVTTQILKHLVLSRPALGITYYMTNSFPSGHTTTAGAAAVALVMVAADRWREVATYLSALVLWLVALAVIVARWHRPSDVFAAICVVAVFSLLLSPLELGGERGQRALRRGRIVTFLAVTLFLVGTVMVTYCYFQLGAGSPYFSAASASSDLRELAASRHQLALLLAGGTVLTLAGACWIFIFEVARAGMRTLKSPSAPA</sequence>
<dbReference type="SUPFAM" id="SSF48317">
    <property type="entry name" value="Acid phosphatase/Vanadium-dependent haloperoxidase"/>
    <property type="match status" value="1"/>
</dbReference>
<organism evidence="3 4">
    <name type="scientific">Varibaculum cambriense</name>
    <dbReference type="NCBI Taxonomy" id="184870"/>
    <lineage>
        <taxon>Bacteria</taxon>
        <taxon>Bacillati</taxon>
        <taxon>Actinomycetota</taxon>
        <taxon>Actinomycetes</taxon>
        <taxon>Actinomycetales</taxon>
        <taxon>Actinomycetaceae</taxon>
        <taxon>Varibaculum</taxon>
    </lineage>
</organism>
<dbReference type="EMBL" id="JAKNHJ010000012">
    <property type="protein sequence ID" value="MCG4618207.1"/>
    <property type="molecule type" value="Genomic_DNA"/>
</dbReference>
<dbReference type="Gene3D" id="1.20.144.10">
    <property type="entry name" value="Phosphatidic acid phosphatase type 2/haloperoxidase"/>
    <property type="match status" value="1"/>
</dbReference>
<feature type="transmembrane region" description="Helical" evidence="1">
    <location>
        <begin position="94"/>
        <end position="111"/>
    </location>
</feature>
<feature type="transmembrane region" description="Helical" evidence="1">
    <location>
        <begin position="131"/>
        <end position="150"/>
    </location>
</feature>
<keyword evidence="1" id="KW-0812">Transmembrane</keyword>
<feature type="transmembrane region" description="Helical" evidence="1">
    <location>
        <begin position="69"/>
        <end position="87"/>
    </location>
</feature>
<evidence type="ECO:0000313" key="4">
    <source>
        <dbReference type="Proteomes" id="UP001200537"/>
    </source>
</evidence>
<dbReference type="RefSeq" id="WP_238128162.1">
    <property type="nucleotide sequence ID" value="NZ_JAHAJB010000001.1"/>
</dbReference>
<gene>
    <name evidence="3" type="ORF">L0M99_06835</name>
</gene>
<evidence type="ECO:0000256" key="1">
    <source>
        <dbReference type="SAM" id="Phobius"/>
    </source>
</evidence>
<feature type="transmembrane region" description="Helical" evidence="1">
    <location>
        <begin position="20"/>
        <end position="40"/>
    </location>
</feature>
<dbReference type="PROSITE" id="PS51257">
    <property type="entry name" value="PROKAR_LIPOPROTEIN"/>
    <property type="match status" value="1"/>
</dbReference>
<dbReference type="Pfam" id="PF01569">
    <property type="entry name" value="PAP2"/>
    <property type="match status" value="1"/>
</dbReference>
<proteinExistence type="predicted"/>
<dbReference type="SMART" id="SM00014">
    <property type="entry name" value="acidPPc"/>
    <property type="match status" value="1"/>
</dbReference>
<evidence type="ECO:0000259" key="2">
    <source>
        <dbReference type="SMART" id="SM00014"/>
    </source>
</evidence>
<keyword evidence="1" id="KW-1133">Transmembrane helix</keyword>
<dbReference type="InterPro" id="IPR036938">
    <property type="entry name" value="PAP2/HPO_sf"/>
</dbReference>
<accession>A0AAJ1BCB0</accession>
<reference evidence="3" key="1">
    <citation type="submission" date="2022-01" db="EMBL/GenBank/DDBJ databases">
        <title>Collection of gut derived symbiotic bacterial strains cultured from healthy donors.</title>
        <authorList>
            <person name="Lin H."/>
            <person name="Kohout C."/>
            <person name="Waligurski E."/>
            <person name="Pamer E.G."/>
        </authorList>
    </citation>
    <scope>NUCLEOTIDE SEQUENCE</scope>
    <source>
        <strain evidence="3">DFI.7.46</strain>
    </source>
</reference>
<comment type="caution">
    <text evidence="3">The sequence shown here is derived from an EMBL/GenBank/DDBJ whole genome shotgun (WGS) entry which is preliminary data.</text>
</comment>
<protein>
    <submittedName>
        <fullName evidence="3">Phosphatase PAP2 family protein</fullName>
    </submittedName>
</protein>
<keyword evidence="1" id="KW-0472">Membrane</keyword>
<feature type="transmembrane region" description="Helical" evidence="1">
    <location>
        <begin position="266"/>
        <end position="290"/>
    </location>
</feature>
<dbReference type="InterPro" id="IPR000326">
    <property type="entry name" value="PAP2/HPO"/>
</dbReference>
<feature type="domain" description="Phosphatidic acid phosphatase type 2/haloperoxidase" evidence="2">
    <location>
        <begin position="92"/>
        <end position="199"/>
    </location>
</feature>
<feature type="transmembrane region" description="Helical" evidence="1">
    <location>
        <begin position="157"/>
        <end position="178"/>
    </location>
</feature>
<feature type="transmembrane region" description="Helical" evidence="1">
    <location>
        <begin position="217"/>
        <end position="240"/>
    </location>
</feature>
<feature type="transmembrane region" description="Helical" evidence="1">
    <location>
        <begin position="184"/>
        <end position="205"/>
    </location>
</feature>